<dbReference type="AlphaFoldDB" id="A0A8J3WG00"/>
<feature type="region of interest" description="Disordered" evidence="1">
    <location>
        <begin position="121"/>
        <end position="145"/>
    </location>
</feature>
<dbReference type="RefSeq" id="WP_203863476.1">
    <property type="nucleotide sequence ID" value="NZ_BOOI01000046.1"/>
</dbReference>
<name>A0A8J3WG00_PLARO</name>
<comment type="caution">
    <text evidence="2">The sequence shown here is derived from an EMBL/GenBank/DDBJ whole genome shotgun (WGS) entry which is preliminary data.</text>
</comment>
<evidence type="ECO:0000313" key="3">
    <source>
        <dbReference type="Proteomes" id="UP000655044"/>
    </source>
</evidence>
<evidence type="ECO:0000313" key="2">
    <source>
        <dbReference type="EMBL" id="GIH86386.1"/>
    </source>
</evidence>
<dbReference type="EMBL" id="BOOI01000046">
    <property type="protein sequence ID" value="GIH86386.1"/>
    <property type="molecule type" value="Genomic_DNA"/>
</dbReference>
<gene>
    <name evidence="2" type="ORF">Pro02_47940</name>
</gene>
<organism evidence="2 3">
    <name type="scientific">Planobispora rosea</name>
    <dbReference type="NCBI Taxonomy" id="35762"/>
    <lineage>
        <taxon>Bacteria</taxon>
        <taxon>Bacillati</taxon>
        <taxon>Actinomycetota</taxon>
        <taxon>Actinomycetes</taxon>
        <taxon>Streptosporangiales</taxon>
        <taxon>Streptosporangiaceae</taxon>
        <taxon>Planobispora</taxon>
    </lineage>
</organism>
<dbReference type="Proteomes" id="UP000655044">
    <property type="component" value="Unassembled WGS sequence"/>
</dbReference>
<evidence type="ECO:0000256" key="1">
    <source>
        <dbReference type="SAM" id="MobiDB-lite"/>
    </source>
</evidence>
<sequence length="253" mass="29043">MPGRKRPQITPREAENAINRITDRRVACEDPDLERLDNGNPLAVIEHVLTCREVPDGVQCDDIFDALHLAVYLRDRLETLEHQLLERGRAHGIALKDLAGPLGVASAQAVEQRILRARAAQRGLPRSERAERADRRRPPTRTGSREARWYDRNALKLWEAAAKLADSRREYDVLIDDELAESLLELQQKVNVMRWPLSPEGFPVMRIIAARVRLLLEDLAEDRYVVFRQELDDLLPRLAQLAAEQRAAQYDER</sequence>
<protein>
    <submittedName>
        <fullName evidence="2">Uncharacterized protein</fullName>
    </submittedName>
</protein>
<feature type="compositionally biased region" description="Basic and acidic residues" evidence="1">
    <location>
        <begin position="125"/>
        <end position="145"/>
    </location>
</feature>
<proteinExistence type="predicted"/>
<accession>A0A8J3WG00</accession>
<reference evidence="2" key="1">
    <citation type="submission" date="2021-01" db="EMBL/GenBank/DDBJ databases">
        <title>Whole genome shotgun sequence of Planobispora rosea NBRC 15558.</title>
        <authorList>
            <person name="Komaki H."/>
            <person name="Tamura T."/>
        </authorList>
    </citation>
    <scope>NUCLEOTIDE SEQUENCE</scope>
    <source>
        <strain evidence="2">NBRC 15558</strain>
    </source>
</reference>
<keyword evidence="3" id="KW-1185">Reference proteome</keyword>